<accession>A0A7X0RJ11</accession>
<reference evidence="2 3" key="1">
    <citation type="submission" date="2020-08" db="EMBL/GenBank/DDBJ databases">
        <authorList>
            <person name="Seo M.-J."/>
        </authorList>
    </citation>
    <scope>NUCLEOTIDE SEQUENCE [LARGE SCALE GENOMIC DNA]</scope>
    <source>
        <strain evidence="2 3">KIGAM211</strain>
    </source>
</reference>
<dbReference type="RefSeq" id="WP_185254032.1">
    <property type="nucleotide sequence ID" value="NZ_JACKXE010000001.1"/>
</dbReference>
<keyword evidence="3" id="KW-1185">Reference proteome</keyword>
<dbReference type="EMBL" id="JACKXE010000001">
    <property type="protein sequence ID" value="MBB6629035.1"/>
    <property type="molecule type" value="Genomic_DNA"/>
</dbReference>
<dbReference type="Pfam" id="PF13704">
    <property type="entry name" value="Glyco_tranf_2_4"/>
    <property type="match status" value="1"/>
</dbReference>
<feature type="compositionally biased region" description="Gly residues" evidence="1">
    <location>
        <begin position="331"/>
        <end position="341"/>
    </location>
</feature>
<gene>
    <name evidence="2" type="ORF">H5V45_17040</name>
</gene>
<keyword evidence="2" id="KW-0808">Transferase</keyword>
<proteinExistence type="predicted"/>
<feature type="region of interest" description="Disordered" evidence="1">
    <location>
        <begin position="318"/>
        <end position="355"/>
    </location>
</feature>
<sequence length="355" mass="38611">MLLTASTIRDSLPNVRRFVAANLASGVDHMVVFLDAPKDPGQAEVRAELDAHPHVTAVPTGRAGWWRDDRPAGLNVRQRINANVVLDAVRDLAWAEWVVHVDGDEVARVDPDLLAAVPADTGALRLDPLEAVSQWHVDAPPTLFKRLLDQQDLHLLFTLGVITEPSNTVYFHGHVKGKAGVRPGSGLRLTLHNAVDDEGRIAEGHRAPGLAVLHYDSISGEEFARKWAALSSAGKAQFRPNRGITADALAALVGKDLPDEVRETYLRRIYERTTRDDVETLRDLGLLETVDPLHAARTPRALPAGALQELESRLAAVRDQPKRPFHAVEQGAGGEGGGGGKVARLRDRLPGSRRP</sequence>
<evidence type="ECO:0000313" key="3">
    <source>
        <dbReference type="Proteomes" id="UP000523955"/>
    </source>
</evidence>
<name>A0A7X0RJ11_9ACTN</name>
<dbReference type="GO" id="GO:0016740">
    <property type="term" value="F:transferase activity"/>
    <property type="evidence" value="ECO:0007669"/>
    <property type="project" value="UniProtKB-KW"/>
</dbReference>
<organism evidence="2 3">
    <name type="scientific">Nocardioides luti</name>
    <dbReference type="NCBI Taxonomy" id="2761101"/>
    <lineage>
        <taxon>Bacteria</taxon>
        <taxon>Bacillati</taxon>
        <taxon>Actinomycetota</taxon>
        <taxon>Actinomycetes</taxon>
        <taxon>Propionibacteriales</taxon>
        <taxon>Nocardioidaceae</taxon>
        <taxon>Nocardioides</taxon>
    </lineage>
</organism>
<protein>
    <submittedName>
        <fullName evidence="2">Glycosyltransferase family 2 protein</fullName>
    </submittedName>
</protein>
<comment type="caution">
    <text evidence="2">The sequence shown here is derived from an EMBL/GenBank/DDBJ whole genome shotgun (WGS) entry which is preliminary data.</text>
</comment>
<dbReference type="AlphaFoldDB" id="A0A7X0RJ11"/>
<evidence type="ECO:0000313" key="2">
    <source>
        <dbReference type="EMBL" id="MBB6629035.1"/>
    </source>
</evidence>
<dbReference type="Proteomes" id="UP000523955">
    <property type="component" value="Unassembled WGS sequence"/>
</dbReference>
<feature type="compositionally biased region" description="Basic and acidic residues" evidence="1">
    <location>
        <begin position="344"/>
        <end position="355"/>
    </location>
</feature>
<evidence type="ECO:0000256" key="1">
    <source>
        <dbReference type="SAM" id="MobiDB-lite"/>
    </source>
</evidence>